<dbReference type="InterPro" id="IPR009273">
    <property type="entry name" value="DUF930"/>
</dbReference>
<reference evidence="2" key="1">
    <citation type="journal article" date="2014" name="Int. J. Syst. Evol. Microbiol.">
        <title>Complete genome sequence of Corynebacterium casei LMG S-19264T (=DSM 44701T), isolated from a smear-ripened cheese.</title>
        <authorList>
            <consortium name="US DOE Joint Genome Institute (JGI-PGF)"/>
            <person name="Walter F."/>
            <person name="Albersmeier A."/>
            <person name="Kalinowski J."/>
            <person name="Ruckert C."/>
        </authorList>
    </citation>
    <scope>NUCLEOTIDE SEQUENCE</scope>
    <source>
        <strain evidence="2">VKM B-1606</strain>
    </source>
</reference>
<reference evidence="3 4" key="2">
    <citation type="submission" date="2021-01" db="EMBL/GenBank/DDBJ databases">
        <title>Genomic Encyclopedia of Type Strains, Phase IV (KMG-IV): sequencing the most valuable type-strain genomes for metagenomic binning, comparative biology and taxonomic classification.</title>
        <authorList>
            <person name="Goeker M."/>
        </authorList>
    </citation>
    <scope>NUCLEOTIDE SEQUENCE [LARGE SCALE GENOMIC DNA]</scope>
    <source>
        <strain evidence="3 4">DSM 6130</strain>
    </source>
</reference>
<protein>
    <recommendedName>
        <fullName evidence="6">DUF930 domain-containing protein</fullName>
    </recommendedName>
</protein>
<keyword evidence="1" id="KW-0732">Signal</keyword>
<feature type="signal peptide" evidence="1">
    <location>
        <begin position="1"/>
        <end position="23"/>
    </location>
</feature>
<keyword evidence="4" id="KW-1185">Reference proteome</keyword>
<feature type="chain" id="PRO_5040897497" description="DUF930 domain-containing protein" evidence="1">
    <location>
        <begin position="24"/>
        <end position="132"/>
    </location>
</feature>
<accession>A0A9W6IRX4</accession>
<evidence type="ECO:0000313" key="5">
    <source>
        <dbReference type="Proteomes" id="UP001143400"/>
    </source>
</evidence>
<evidence type="ECO:0000313" key="2">
    <source>
        <dbReference type="EMBL" id="GLK55073.1"/>
    </source>
</evidence>
<evidence type="ECO:0000313" key="3">
    <source>
        <dbReference type="EMBL" id="MBM7852008.1"/>
    </source>
</evidence>
<dbReference type="Proteomes" id="UP001143400">
    <property type="component" value="Unassembled WGS sequence"/>
</dbReference>
<dbReference type="EMBL" id="JAFBCY010000002">
    <property type="protein sequence ID" value="MBM7852008.1"/>
    <property type="molecule type" value="Genomic_DNA"/>
</dbReference>
<evidence type="ECO:0000256" key="1">
    <source>
        <dbReference type="SAM" id="SignalP"/>
    </source>
</evidence>
<dbReference type="EMBL" id="BSFF01000001">
    <property type="protein sequence ID" value="GLK55073.1"/>
    <property type="molecule type" value="Genomic_DNA"/>
</dbReference>
<sequence length="132" mass="14404">MTCSFRFAVGLVGALALPGAAHATKSVADQMLALDLDTRIEQRCNARAMGEISRANRAMRPDELVAYAFRDSEVKDDVVHAPGAAVRSGNAWYRLSYVCRTTPDGLDVLSLSFKLGAEIPRSEWADHQLVPQ</sequence>
<organism evidence="2 5">
    <name type="scientific">Methylopila capsulata</name>
    <dbReference type="NCBI Taxonomy" id="61654"/>
    <lineage>
        <taxon>Bacteria</taxon>
        <taxon>Pseudomonadati</taxon>
        <taxon>Pseudomonadota</taxon>
        <taxon>Alphaproteobacteria</taxon>
        <taxon>Hyphomicrobiales</taxon>
        <taxon>Methylopilaceae</taxon>
        <taxon>Methylopila</taxon>
    </lineage>
</organism>
<proteinExistence type="predicted"/>
<name>A0A9W6IRX4_9HYPH</name>
<comment type="caution">
    <text evidence="2">The sequence shown here is derived from an EMBL/GenBank/DDBJ whole genome shotgun (WGS) entry which is preliminary data.</text>
</comment>
<gene>
    <name evidence="2" type="ORF">GCM10008170_10920</name>
    <name evidence="3" type="ORF">JOD31_002233</name>
</gene>
<evidence type="ECO:0000313" key="4">
    <source>
        <dbReference type="Proteomes" id="UP000758856"/>
    </source>
</evidence>
<dbReference type="AlphaFoldDB" id="A0A9W6IRX4"/>
<dbReference type="RefSeq" id="WP_204950372.1">
    <property type="nucleotide sequence ID" value="NZ_BSFF01000001.1"/>
</dbReference>
<reference evidence="2" key="3">
    <citation type="submission" date="2023-01" db="EMBL/GenBank/DDBJ databases">
        <authorList>
            <person name="Sun Q."/>
            <person name="Evtushenko L."/>
        </authorList>
    </citation>
    <scope>NUCLEOTIDE SEQUENCE</scope>
    <source>
        <strain evidence="2">VKM B-1606</strain>
    </source>
</reference>
<dbReference type="Proteomes" id="UP000758856">
    <property type="component" value="Unassembled WGS sequence"/>
</dbReference>
<evidence type="ECO:0008006" key="6">
    <source>
        <dbReference type="Google" id="ProtNLM"/>
    </source>
</evidence>
<dbReference type="Pfam" id="PF06059">
    <property type="entry name" value="DUF930"/>
    <property type="match status" value="1"/>
</dbReference>